<feature type="transmembrane region" description="Helical" evidence="7">
    <location>
        <begin position="312"/>
        <end position="345"/>
    </location>
</feature>
<sequence length="452" mass="50133">MIMSKIDLKTATIPRLFFTYFLPSLVAMLALSTYSTIDGIFVGKKLGENALAAIGIAWPIFPILIAFELLFSVGAAAMSSYFLGKGKPFRARIIFSSVFYFAVFTSLVGGIILYCFSDMIALYLGASETLLPLVIEYTEIIYLGAFIIVLHPMLDIFAINDKQPILAMIAMIVGALMNIVLNYLFLFVLEWGIHSSALATILGHGIGMCILLQHFLRKKGDLFLIKAFDIYAILMATKNGIPQSSSEISVSMMMLIFNHTIVGIAGDRGLAIYSVLMYVGIIPFTILLSMAQGIQPIASFNYGAKLFKRVKEVFYFGLGFSLLGGVALYISFYCLSPLIVPLFLQDNIVLRDPSLINDVKVAMDIYFLGYVLLGVNIVSAIFFQSIQRTTSSFIITFSYTLFFALFFVLILSKIYGFIGVIISYPLGILCASFVSLVVIFYEQRFGILKIKY</sequence>
<feature type="transmembrane region" description="Helical" evidence="7">
    <location>
        <begin position="248"/>
        <end position="265"/>
    </location>
</feature>
<evidence type="ECO:0000256" key="4">
    <source>
        <dbReference type="ARBA" id="ARBA00022692"/>
    </source>
</evidence>
<comment type="subcellular location">
    <subcellularLocation>
        <location evidence="1">Cell membrane</location>
        <topology evidence="1">Multi-pass membrane protein</topology>
    </subcellularLocation>
</comment>
<gene>
    <name evidence="8" type="ORF">NCR95_00065</name>
</gene>
<evidence type="ECO:0000256" key="6">
    <source>
        <dbReference type="ARBA" id="ARBA00023136"/>
    </source>
</evidence>
<feature type="transmembrane region" description="Helical" evidence="7">
    <location>
        <begin position="365"/>
        <end position="386"/>
    </location>
</feature>
<feature type="transmembrane region" description="Helical" evidence="7">
    <location>
        <begin position="98"/>
        <end position="120"/>
    </location>
</feature>
<evidence type="ECO:0000313" key="8">
    <source>
        <dbReference type="EMBL" id="MCL9818578.1"/>
    </source>
</evidence>
<feature type="transmembrane region" description="Helical" evidence="7">
    <location>
        <begin position="271"/>
        <end position="291"/>
    </location>
</feature>
<evidence type="ECO:0000256" key="7">
    <source>
        <dbReference type="SAM" id="Phobius"/>
    </source>
</evidence>
<feature type="transmembrane region" description="Helical" evidence="7">
    <location>
        <begin position="191"/>
        <end position="216"/>
    </location>
</feature>
<feature type="transmembrane region" description="Helical" evidence="7">
    <location>
        <begin position="165"/>
        <end position="185"/>
    </location>
</feature>
<proteinExistence type="predicted"/>
<protein>
    <submittedName>
        <fullName evidence="8">MATE family efflux transporter</fullName>
    </submittedName>
</protein>
<dbReference type="Proteomes" id="UP001057522">
    <property type="component" value="Unassembled WGS sequence"/>
</dbReference>
<keyword evidence="5 7" id="KW-1133">Transmembrane helix</keyword>
<feature type="transmembrane region" description="Helical" evidence="7">
    <location>
        <begin position="417"/>
        <end position="441"/>
    </location>
</feature>
<name>A0ABT0TSX7_9HELI</name>
<dbReference type="InterPro" id="IPR048279">
    <property type="entry name" value="MdtK-like"/>
</dbReference>
<comment type="caution">
    <text evidence="8">The sequence shown here is derived from an EMBL/GenBank/DDBJ whole genome shotgun (WGS) entry which is preliminary data.</text>
</comment>
<keyword evidence="2" id="KW-0813">Transport</keyword>
<keyword evidence="9" id="KW-1185">Reference proteome</keyword>
<dbReference type="PANTHER" id="PTHR43823:SF3">
    <property type="entry name" value="MULTIDRUG EXPORT PROTEIN MEPA"/>
    <property type="match status" value="1"/>
</dbReference>
<evidence type="ECO:0000256" key="3">
    <source>
        <dbReference type="ARBA" id="ARBA00022475"/>
    </source>
</evidence>
<dbReference type="Pfam" id="PF01554">
    <property type="entry name" value="MatE"/>
    <property type="match status" value="2"/>
</dbReference>
<feature type="transmembrane region" description="Helical" evidence="7">
    <location>
        <begin position="140"/>
        <end position="158"/>
    </location>
</feature>
<accession>A0ABT0TSX7</accession>
<organism evidence="8 9">
    <name type="scientific">Helicobacter colisuis</name>
    <dbReference type="NCBI Taxonomy" id="2949739"/>
    <lineage>
        <taxon>Bacteria</taxon>
        <taxon>Pseudomonadati</taxon>
        <taxon>Campylobacterota</taxon>
        <taxon>Epsilonproteobacteria</taxon>
        <taxon>Campylobacterales</taxon>
        <taxon>Helicobacteraceae</taxon>
        <taxon>Helicobacter</taxon>
    </lineage>
</organism>
<keyword evidence="3" id="KW-1003">Cell membrane</keyword>
<feature type="transmembrane region" description="Helical" evidence="7">
    <location>
        <begin position="51"/>
        <end position="77"/>
    </location>
</feature>
<keyword evidence="4 7" id="KW-0812">Transmembrane</keyword>
<evidence type="ECO:0000313" key="9">
    <source>
        <dbReference type="Proteomes" id="UP001057522"/>
    </source>
</evidence>
<dbReference type="InterPro" id="IPR002528">
    <property type="entry name" value="MATE_fam"/>
</dbReference>
<evidence type="ECO:0000256" key="2">
    <source>
        <dbReference type="ARBA" id="ARBA00022448"/>
    </source>
</evidence>
<dbReference type="PANTHER" id="PTHR43823">
    <property type="entry name" value="SPORULATION PROTEIN YKVU"/>
    <property type="match status" value="1"/>
</dbReference>
<feature type="transmembrane region" description="Helical" evidence="7">
    <location>
        <begin position="12"/>
        <end position="31"/>
    </location>
</feature>
<dbReference type="EMBL" id="JAMOKX010000001">
    <property type="protein sequence ID" value="MCL9818578.1"/>
    <property type="molecule type" value="Genomic_DNA"/>
</dbReference>
<feature type="transmembrane region" description="Helical" evidence="7">
    <location>
        <begin position="393"/>
        <end position="411"/>
    </location>
</feature>
<evidence type="ECO:0000256" key="5">
    <source>
        <dbReference type="ARBA" id="ARBA00022989"/>
    </source>
</evidence>
<dbReference type="PIRSF" id="PIRSF006603">
    <property type="entry name" value="DinF"/>
    <property type="match status" value="1"/>
</dbReference>
<keyword evidence="6 7" id="KW-0472">Membrane</keyword>
<reference evidence="8" key="1">
    <citation type="submission" date="2022-06" db="EMBL/GenBank/DDBJ databases">
        <title>Helicobacter colisuis sp. nov.</title>
        <authorList>
            <person name="Papic B."/>
            <person name="Gruntar I."/>
        </authorList>
    </citation>
    <scope>NUCLEOTIDE SEQUENCE</scope>
    <source>
        <strain evidence="8">11154-15</strain>
    </source>
</reference>
<evidence type="ECO:0000256" key="1">
    <source>
        <dbReference type="ARBA" id="ARBA00004651"/>
    </source>
</evidence>
<dbReference type="InterPro" id="IPR051327">
    <property type="entry name" value="MATE_MepA_subfamily"/>
</dbReference>